<dbReference type="InterPro" id="IPR009061">
    <property type="entry name" value="DNA-bd_dom_put_sf"/>
</dbReference>
<accession>A0A0W8GA41</accession>
<dbReference type="InterPro" id="IPR041657">
    <property type="entry name" value="HTH_17"/>
</dbReference>
<feature type="domain" description="Helix-turn-helix" evidence="1">
    <location>
        <begin position="9"/>
        <end position="54"/>
    </location>
</feature>
<organism evidence="2">
    <name type="scientific">hydrocarbon metagenome</name>
    <dbReference type="NCBI Taxonomy" id="938273"/>
    <lineage>
        <taxon>unclassified sequences</taxon>
        <taxon>metagenomes</taxon>
        <taxon>ecological metagenomes</taxon>
    </lineage>
</organism>
<proteinExistence type="predicted"/>
<evidence type="ECO:0000259" key="1">
    <source>
        <dbReference type="Pfam" id="PF12728"/>
    </source>
</evidence>
<dbReference type="Pfam" id="PF12728">
    <property type="entry name" value="HTH_17"/>
    <property type="match status" value="1"/>
</dbReference>
<dbReference type="AlphaFoldDB" id="A0A0W8GA41"/>
<protein>
    <recommendedName>
        <fullName evidence="1">Helix-turn-helix domain-containing protein</fullName>
    </recommendedName>
</protein>
<sequence>MPQVLIGEKEAASYIGLSVKTMQARRMNHLPPVFVKMGRSVRYRLEDLDAFVAAHVVDPSRAA</sequence>
<name>A0A0W8GA41_9ZZZZ</name>
<comment type="caution">
    <text evidence="2">The sequence shown here is derived from an EMBL/GenBank/DDBJ whole genome shotgun (WGS) entry which is preliminary data.</text>
</comment>
<dbReference type="EMBL" id="LNQE01000012">
    <property type="protein sequence ID" value="KUG29975.1"/>
    <property type="molecule type" value="Genomic_DNA"/>
</dbReference>
<dbReference type="SUPFAM" id="SSF46955">
    <property type="entry name" value="Putative DNA-binding domain"/>
    <property type="match status" value="1"/>
</dbReference>
<reference evidence="2" key="1">
    <citation type="journal article" date="2015" name="Proc. Natl. Acad. Sci. U.S.A.">
        <title>Networks of energetic and metabolic interactions define dynamics in microbial communities.</title>
        <authorList>
            <person name="Embree M."/>
            <person name="Liu J.K."/>
            <person name="Al-Bassam M.M."/>
            <person name="Zengler K."/>
        </authorList>
    </citation>
    <scope>NUCLEOTIDE SEQUENCE</scope>
</reference>
<gene>
    <name evidence="2" type="ORF">ASZ90_000116</name>
</gene>
<evidence type="ECO:0000313" key="2">
    <source>
        <dbReference type="EMBL" id="KUG29975.1"/>
    </source>
</evidence>